<dbReference type="GO" id="GO:0006281">
    <property type="term" value="P:DNA repair"/>
    <property type="evidence" value="ECO:0007669"/>
    <property type="project" value="UniProtKB-KW"/>
</dbReference>
<keyword evidence="2" id="KW-0227">DNA damage</keyword>
<evidence type="ECO:0000313" key="5">
    <source>
        <dbReference type="EMBL" id="MBC8532152.1"/>
    </source>
</evidence>
<dbReference type="RefSeq" id="WP_249317268.1">
    <property type="nucleotide sequence ID" value="NZ_JACRSR010000005.1"/>
</dbReference>
<evidence type="ECO:0000256" key="2">
    <source>
        <dbReference type="ARBA" id="ARBA00022763"/>
    </source>
</evidence>
<comment type="similarity">
    <text evidence="1">Belongs to the RAD52 family.</text>
</comment>
<feature type="region of interest" description="Disordered" evidence="4">
    <location>
        <begin position="155"/>
        <end position="175"/>
    </location>
</feature>
<dbReference type="EMBL" id="JACRSR010000005">
    <property type="protein sequence ID" value="MBC8532152.1"/>
    <property type="molecule type" value="Genomic_DNA"/>
</dbReference>
<dbReference type="Pfam" id="PF04098">
    <property type="entry name" value="Rad52_Rad22"/>
    <property type="match status" value="1"/>
</dbReference>
<evidence type="ECO:0000256" key="4">
    <source>
        <dbReference type="SAM" id="MobiDB-lite"/>
    </source>
</evidence>
<evidence type="ECO:0000256" key="3">
    <source>
        <dbReference type="ARBA" id="ARBA00023204"/>
    </source>
</evidence>
<organism evidence="5 6">
    <name type="scientific">Gehongia tenuis</name>
    <dbReference type="NCBI Taxonomy" id="2763655"/>
    <lineage>
        <taxon>Bacteria</taxon>
        <taxon>Bacillati</taxon>
        <taxon>Bacillota</taxon>
        <taxon>Clostridia</taxon>
        <taxon>Christensenellales</taxon>
        <taxon>Christensenellaceae</taxon>
        <taxon>Gehongia</taxon>
    </lineage>
</organism>
<dbReference type="InterPro" id="IPR041247">
    <property type="entry name" value="Rad52_fam"/>
</dbReference>
<keyword evidence="3" id="KW-0234">DNA repair</keyword>
<reference evidence="5" key="1">
    <citation type="submission" date="2020-08" db="EMBL/GenBank/DDBJ databases">
        <title>Genome public.</title>
        <authorList>
            <person name="Liu C."/>
            <person name="Sun Q."/>
        </authorList>
    </citation>
    <scope>NUCLEOTIDE SEQUENCE</scope>
    <source>
        <strain evidence="5">NSJ-53</strain>
    </source>
</reference>
<evidence type="ECO:0000313" key="6">
    <source>
        <dbReference type="Proteomes" id="UP000623172"/>
    </source>
</evidence>
<feature type="compositionally biased region" description="Basic and acidic residues" evidence="4">
    <location>
        <begin position="161"/>
        <end position="173"/>
    </location>
</feature>
<dbReference type="AlphaFoldDB" id="A0A926D6B7"/>
<accession>A0A926D6B7</accession>
<name>A0A926D6B7_9FIRM</name>
<comment type="caution">
    <text evidence="5">The sequence shown here is derived from an EMBL/GenBank/DDBJ whole genome shotgun (WGS) entry which is preliminary data.</text>
</comment>
<gene>
    <name evidence="5" type="ORF">H8696_09865</name>
</gene>
<protein>
    <submittedName>
        <fullName evidence="5">Recombinase</fullName>
    </submittedName>
</protein>
<keyword evidence="6" id="KW-1185">Reference proteome</keyword>
<proteinExistence type="inferred from homology"/>
<dbReference type="Proteomes" id="UP000623172">
    <property type="component" value="Unassembled WGS sequence"/>
</dbReference>
<sequence length="215" mass="24097">MDAATIKARLQAPFAPDELEWRVGATSGDKSKGMALAYVTNRAIQNRLDDVFGPFGWRNEYQQWQGKSQLCGISVYDAEKGEWVTKWDGADNTEFESTKGGLSDAMKRAAYQWGIGRYLYKLDAKWVPIKPVGNKSYTLAGPPPALPAWALPEGYKSQPRQRQEPPKCEECGSHIRPTSKSTVEELIQYGREHYAAQLCVECMKKRLEASKSESA</sequence>
<evidence type="ECO:0000256" key="1">
    <source>
        <dbReference type="ARBA" id="ARBA00006638"/>
    </source>
</evidence>